<dbReference type="PANTHER" id="PTHR43240:SF5">
    <property type="entry name" value="1,4-DIHYDROXY-2-NAPHTHOYL-COA THIOESTERASE 1"/>
    <property type="match status" value="1"/>
</dbReference>
<dbReference type="EMBL" id="JBDXSU010000005">
    <property type="protein sequence ID" value="MFB5190418.1"/>
    <property type="molecule type" value="Genomic_DNA"/>
</dbReference>
<dbReference type="CDD" id="cd03443">
    <property type="entry name" value="PaaI_thioesterase"/>
    <property type="match status" value="1"/>
</dbReference>
<dbReference type="InterPro" id="IPR003736">
    <property type="entry name" value="PAAI_dom"/>
</dbReference>
<dbReference type="SUPFAM" id="SSF54637">
    <property type="entry name" value="Thioesterase/thiol ester dehydrase-isomerase"/>
    <property type="match status" value="1"/>
</dbReference>
<comment type="similarity">
    <text evidence="1">Belongs to the thioesterase PaaI family.</text>
</comment>
<protein>
    <submittedName>
        <fullName evidence="4">Hotdog fold thioesterase</fullName>
    </submittedName>
</protein>
<reference evidence="4 5" key="1">
    <citation type="journal article" date="2024" name="Int. J. Mol. Sci.">
        <title>Exploration of Alicyclobacillus spp. Genome in Search of Antibiotic Resistance.</title>
        <authorList>
            <person name="Bucka-Kolendo J."/>
            <person name="Kiousi D.E."/>
            <person name="Dekowska A."/>
            <person name="Mikolajczuk-Szczyrba A."/>
            <person name="Karadedos D.M."/>
            <person name="Michael P."/>
            <person name="Galanis A."/>
            <person name="Sokolowska B."/>
        </authorList>
    </citation>
    <scope>NUCLEOTIDE SEQUENCE [LARGE SCALE GENOMIC DNA]</scope>
    <source>
        <strain evidence="4 5">KKP 3000</strain>
    </source>
</reference>
<dbReference type="InterPro" id="IPR029069">
    <property type="entry name" value="HotDog_dom_sf"/>
</dbReference>
<gene>
    <name evidence="4" type="ORF">KKP3000_003864</name>
</gene>
<evidence type="ECO:0000256" key="1">
    <source>
        <dbReference type="ARBA" id="ARBA00008324"/>
    </source>
</evidence>
<evidence type="ECO:0000259" key="3">
    <source>
        <dbReference type="Pfam" id="PF03061"/>
    </source>
</evidence>
<name>A0ABV5ADU5_9BACL</name>
<organism evidence="4 5">
    <name type="scientific">Alicyclobacillus fastidiosus</name>
    <dbReference type="NCBI Taxonomy" id="392011"/>
    <lineage>
        <taxon>Bacteria</taxon>
        <taxon>Bacillati</taxon>
        <taxon>Bacillota</taxon>
        <taxon>Bacilli</taxon>
        <taxon>Bacillales</taxon>
        <taxon>Alicyclobacillaceae</taxon>
        <taxon>Alicyclobacillus</taxon>
    </lineage>
</organism>
<evidence type="ECO:0000256" key="2">
    <source>
        <dbReference type="ARBA" id="ARBA00022801"/>
    </source>
</evidence>
<keyword evidence="2" id="KW-0378">Hydrolase</keyword>
<proteinExistence type="inferred from homology"/>
<dbReference type="Gene3D" id="3.10.129.10">
    <property type="entry name" value="Hotdog Thioesterase"/>
    <property type="match status" value="1"/>
</dbReference>
<dbReference type="Pfam" id="PF03061">
    <property type="entry name" value="4HBT"/>
    <property type="match status" value="1"/>
</dbReference>
<evidence type="ECO:0000313" key="5">
    <source>
        <dbReference type="Proteomes" id="UP001579974"/>
    </source>
</evidence>
<dbReference type="PANTHER" id="PTHR43240">
    <property type="entry name" value="1,4-DIHYDROXY-2-NAPHTHOYL-COA THIOESTERASE 1"/>
    <property type="match status" value="1"/>
</dbReference>
<sequence>MMEKELLHNTLMDHLGMEVVEATPDKVVMTMPVDARTHQPIGLLHGGASVALAESAASLGSLLNVNPDEKTAVGLEINANHIRSARDGIVTAVATPVHRGATTLVWDIRITNERDQLICISRCTVAIIARKAKSDSNSRK</sequence>
<keyword evidence="5" id="KW-1185">Reference proteome</keyword>
<dbReference type="Proteomes" id="UP001579974">
    <property type="component" value="Unassembled WGS sequence"/>
</dbReference>
<comment type="caution">
    <text evidence="4">The sequence shown here is derived from an EMBL/GenBank/DDBJ whole genome shotgun (WGS) entry which is preliminary data.</text>
</comment>
<dbReference type="NCBIfam" id="TIGR00369">
    <property type="entry name" value="unchar_dom_1"/>
    <property type="match status" value="1"/>
</dbReference>
<accession>A0ABV5ADU5</accession>
<evidence type="ECO:0000313" key="4">
    <source>
        <dbReference type="EMBL" id="MFB5190418.1"/>
    </source>
</evidence>
<dbReference type="InterPro" id="IPR006683">
    <property type="entry name" value="Thioestr_dom"/>
</dbReference>
<feature type="domain" description="Thioesterase" evidence="3">
    <location>
        <begin position="42"/>
        <end position="119"/>
    </location>
</feature>